<dbReference type="AlphaFoldDB" id="A0A6G7VF79"/>
<dbReference type="KEGG" id="cjap:GWK36_11620"/>
<accession>A0A6G7VF79</accession>
<dbReference type="RefSeq" id="WP_166271297.1">
    <property type="nucleotide sequence ID" value="NZ_CP048029.1"/>
</dbReference>
<protein>
    <submittedName>
        <fullName evidence="1">Uncharacterized protein</fullName>
    </submittedName>
</protein>
<dbReference type="Proteomes" id="UP000502699">
    <property type="component" value="Chromosome"/>
</dbReference>
<name>A0A6G7VF79_9GAMM</name>
<reference evidence="2" key="1">
    <citation type="submission" date="2020-01" db="EMBL/GenBank/DDBJ databases">
        <title>Caldichromatium gen. nov., sp. nov., a thermophilic purple sulfur bacterium member of the family Chromatiaceae isolated from Nakabusa hot spring, Japan.</title>
        <authorList>
            <person name="Saini M.K."/>
            <person name="Hanada S."/>
            <person name="Tank M."/>
        </authorList>
    </citation>
    <scope>NUCLEOTIDE SEQUENCE [LARGE SCALE GENOMIC DNA]</scope>
    <source>
        <strain evidence="2">No.7</strain>
    </source>
</reference>
<evidence type="ECO:0000313" key="1">
    <source>
        <dbReference type="EMBL" id="QIK38526.1"/>
    </source>
</evidence>
<proteinExistence type="predicted"/>
<gene>
    <name evidence="1" type="ORF">GWK36_11620</name>
</gene>
<organism evidence="1 2">
    <name type="scientific">Caldichromatium japonicum</name>
    <dbReference type="NCBI Taxonomy" id="2699430"/>
    <lineage>
        <taxon>Bacteria</taxon>
        <taxon>Pseudomonadati</taxon>
        <taxon>Pseudomonadota</taxon>
        <taxon>Gammaproteobacteria</taxon>
        <taxon>Chromatiales</taxon>
        <taxon>Chromatiaceae</taxon>
        <taxon>Caldichromatium</taxon>
    </lineage>
</organism>
<evidence type="ECO:0000313" key="2">
    <source>
        <dbReference type="Proteomes" id="UP000502699"/>
    </source>
</evidence>
<dbReference type="EMBL" id="CP048029">
    <property type="protein sequence ID" value="QIK38526.1"/>
    <property type="molecule type" value="Genomic_DNA"/>
</dbReference>
<sequence length="148" mass="16884">MPYFVPETFFRPPEQMRESSAIPAPLYNAMRTLLRQTGNTYVFVPIRTMQYLAVVERTEVCFVDALGGYAYQNGEGGRLIQLAWHLRGTRDSLSAPVPCEIVYYFRDLKAVHRRLISDLGAALADRQRRCQDPTLAGQSVRILAFRGR</sequence>
<keyword evidence="2" id="KW-1185">Reference proteome</keyword>